<dbReference type="InterPro" id="IPR045294">
    <property type="entry name" value="Complex1_LYR_LYRM1"/>
</dbReference>
<evidence type="ECO:0000259" key="3">
    <source>
        <dbReference type="Pfam" id="PF05347"/>
    </source>
</evidence>
<feature type="domain" description="Complex 1 LYR protein" evidence="3">
    <location>
        <begin position="4"/>
        <end position="67"/>
    </location>
</feature>
<feature type="region of interest" description="Disordered" evidence="2">
    <location>
        <begin position="80"/>
        <end position="118"/>
    </location>
</feature>
<dbReference type="PANTHER" id="PTHR14273:SF0">
    <property type="entry name" value="LYR MOTIF-CONTAINING PROTEIN 1"/>
    <property type="match status" value="1"/>
</dbReference>
<dbReference type="InterPro" id="IPR040330">
    <property type="entry name" value="LYRM1"/>
</dbReference>
<evidence type="ECO:0000256" key="2">
    <source>
        <dbReference type="SAM" id="MobiDB-lite"/>
    </source>
</evidence>
<evidence type="ECO:0000256" key="1">
    <source>
        <dbReference type="ARBA" id="ARBA00009508"/>
    </source>
</evidence>
<organism evidence="4 5">
    <name type="scientific">Pocillopora damicornis</name>
    <name type="common">Cauliflower coral</name>
    <name type="synonym">Millepora damicornis</name>
    <dbReference type="NCBI Taxonomy" id="46731"/>
    <lineage>
        <taxon>Eukaryota</taxon>
        <taxon>Metazoa</taxon>
        <taxon>Cnidaria</taxon>
        <taxon>Anthozoa</taxon>
        <taxon>Hexacorallia</taxon>
        <taxon>Scleractinia</taxon>
        <taxon>Astrocoeniina</taxon>
        <taxon>Pocilloporidae</taxon>
        <taxon>Pocillopora</taxon>
    </lineage>
</organism>
<dbReference type="AlphaFoldDB" id="A0A3M6UQM2"/>
<comment type="similarity">
    <text evidence="1">Belongs to the complex I LYR family.</text>
</comment>
<accession>A0A3M6UQM2</accession>
<dbReference type="EMBL" id="RCHS01000990">
    <property type="protein sequence ID" value="RMX55857.1"/>
    <property type="molecule type" value="Genomic_DNA"/>
</dbReference>
<name>A0A3M6UQM2_POCDA</name>
<evidence type="ECO:0000313" key="5">
    <source>
        <dbReference type="Proteomes" id="UP000275408"/>
    </source>
</evidence>
<dbReference type="STRING" id="46731.A0A3M6UQM2"/>
<sequence length="118" mass="14080">MSRREVLALYRRIFRVARQWRAAIPADTEAERQYIKDEARQLFRKNKNITNTNEIMLCIHEANARVEMGLHYGTPYPRMIHMPPTAVPKTNTKERKTQERIRKQAKPVYMHSDDDVDR</sequence>
<dbReference type="InterPro" id="IPR008011">
    <property type="entry name" value="Complex1_LYR_dom"/>
</dbReference>
<reference evidence="4 5" key="1">
    <citation type="journal article" date="2018" name="Sci. Rep.">
        <title>Comparative analysis of the Pocillopora damicornis genome highlights role of immune system in coral evolution.</title>
        <authorList>
            <person name="Cunning R."/>
            <person name="Bay R.A."/>
            <person name="Gillette P."/>
            <person name="Baker A.C."/>
            <person name="Traylor-Knowles N."/>
        </authorList>
    </citation>
    <scope>NUCLEOTIDE SEQUENCE [LARGE SCALE GENOMIC DNA]</scope>
    <source>
        <strain evidence="4">RSMAS</strain>
        <tissue evidence="4">Whole animal</tissue>
    </source>
</reference>
<dbReference type="Pfam" id="PF05347">
    <property type="entry name" value="Complex1_LYR"/>
    <property type="match status" value="1"/>
</dbReference>
<dbReference type="CDD" id="cd20261">
    <property type="entry name" value="Complex1_LYR_LYRM1"/>
    <property type="match status" value="1"/>
</dbReference>
<evidence type="ECO:0000313" key="4">
    <source>
        <dbReference type="EMBL" id="RMX55857.1"/>
    </source>
</evidence>
<proteinExistence type="inferred from homology"/>
<comment type="caution">
    <text evidence="4">The sequence shown here is derived from an EMBL/GenBank/DDBJ whole genome shotgun (WGS) entry which is preliminary data.</text>
</comment>
<keyword evidence="5" id="KW-1185">Reference proteome</keyword>
<protein>
    <recommendedName>
        <fullName evidence="3">Complex 1 LYR protein domain-containing protein</fullName>
    </recommendedName>
</protein>
<dbReference type="OrthoDB" id="275715at2759"/>
<dbReference type="Proteomes" id="UP000275408">
    <property type="component" value="Unassembled WGS sequence"/>
</dbReference>
<gene>
    <name evidence="4" type="ORF">pdam_00006223</name>
</gene>
<feature type="compositionally biased region" description="Basic and acidic residues" evidence="2">
    <location>
        <begin position="91"/>
        <end position="102"/>
    </location>
</feature>
<dbReference type="PANTHER" id="PTHR14273">
    <property type="entry name" value="LYR MOTIF-CONTAINING PROTEIN 1"/>
    <property type="match status" value="1"/>
</dbReference>
<dbReference type="OMA" id="KNWQSAS"/>
<dbReference type="GO" id="GO:0005739">
    <property type="term" value="C:mitochondrion"/>
    <property type="evidence" value="ECO:0007669"/>
    <property type="project" value="TreeGrafter"/>
</dbReference>